<evidence type="ECO:0000256" key="1">
    <source>
        <dbReference type="SAM" id="Phobius"/>
    </source>
</evidence>
<organism evidence="2 3">
    <name type="scientific">Modicisalibacter tunisiensis</name>
    <dbReference type="NCBI Taxonomy" id="390637"/>
    <lineage>
        <taxon>Bacteria</taxon>
        <taxon>Pseudomonadati</taxon>
        <taxon>Pseudomonadota</taxon>
        <taxon>Gammaproteobacteria</taxon>
        <taxon>Oceanospirillales</taxon>
        <taxon>Halomonadaceae</taxon>
        <taxon>Modicisalibacter</taxon>
    </lineage>
</organism>
<gene>
    <name evidence="2" type="ORF">KGQ91_11915</name>
</gene>
<name>A0ABS7X1W1_9GAMM</name>
<accession>A0ABS7X1W1</accession>
<proteinExistence type="predicted"/>
<evidence type="ECO:0000313" key="2">
    <source>
        <dbReference type="EMBL" id="MBZ9568374.1"/>
    </source>
</evidence>
<keyword evidence="1" id="KW-1133">Transmembrane helix</keyword>
<dbReference type="EMBL" id="JAGXFD010000001">
    <property type="protein sequence ID" value="MBZ9568374.1"/>
    <property type="molecule type" value="Genomic_DNA"/>
</dbReference>
<evidence type="ECO:0000313" key="3">
    <source>
        <dbReference type="Proteomes" id="UP001319883"/>
    </source>
</evidence>
<protein>
    <recommendedName>
        <fullName evidence="4">Transmembrane protein</fullName>
    </recommendedName>
</protein>
<feature type="transmembrane region" description="Helical" evidence="1">
    <location>
        <begin position="66"/>
        <end position="87"/>
    </location>
</feature>
<keyword evidence="1" id="KW-0812">Transmembrane</keyword>
<feature type="transmembrane region" description="Helical" evidence="1">
    <location>
        <begin position="93"/>
        <end position="113"/>
    </location>
</feature>
<evidence type="ECO:0008006" key="4">
    <source>
        <dbReference type="Google" id="ProtNLM"/>
    </source>
</evidence>
<reference evidence="2 3" key="1">
    <citation type="submission" date="2021-05" db="EMBL/GenBank/DDBJ databases">
        <title>Petroleum and Energy Research Collection (APPE): ex situ preservation of microbial diversity associated with the oil industry and exploitation of its biotechnological potential.</title>
        <authorList>
            <person name="Paixao C.T.M."/>
            <person name="Gomes M.B."/>
            <person name="Oliveira V.M."/>
        </authorList>
    </citation>
    <scope>NUCLEOTIDE SEQUENCE [LARGE SCALE GENOMIC DNA]</scope>
    <source>
        <strain evidence="2 3">LIT2</strain>
    </source>
</reference>
<dbReference type="Proteomes" id="UP001319883">
    <property type="component" value="Unassembled WGS sequence"/>
</dbReference>
<feature type="transmembrane region" description="Helical" evidence="1">
    <location>
        <begin position="36"/>
        <end position="54"/>
    </location>
</feature>
<keyword evidence="1" id="KW-0472">Membrane</keyword>
<keyword evidence="3" id="KW-1185">Reference proteome</keyword>
<sequence length="119" mass="12782">MTPERVSVLVGVAIAMLANLPRYVTAAGQSERAMLLGVALGVVALVALLSWRLLDASSRQRLPGLFRRLGVALAAGLIAVAVLQWSQGGLQRWLWLSHGTTLGLLGYAILVGWRRRARA</sequence>
<comment type="caution">
    <text evidence="2">The sequence shown here is derived from an EMBL/GenBank/DDBJ whole genome shotgun (WGS) entry which is preliminary data.</text>
</comment>